<feature type="chain" id="PRO_5011746367" evidence="2">
    <location>
        <begin position="24"/>
        <end position="204"/>
    </location>
</feature>
<feature type="signal peptide" evidence="2">
    <location>
        <begin position="1"/>
        <end position="23"/>
    </location>
</feature>
<dbReference type="OrthoDB" id="8451554at2"/>
<evidence type="ECO:0000313" key="3">
    <source>
        <dbReference type="EMBL" id="SCZ11575.1"/>
    </source>
</evidence>
<dbReference type="Pfam" id="PF07813">
    <property type="entry name" value="LTXXQ"/>
    <property type="match status" value="1"/>
</dbReference>
<dbReference type="EMBL" id="FMVJ01000017">
    <property type="protein sequence ID" value="SCZ11575.1"/>
    <property type="molecule type" value="Genomic_DNA"/>
</dbReference>
<feature type="region of interest" description="Disordered" evidence="1">
    <location>
        <begin position="27"/>
        <end position="54"/>
    </location>
</feature>
<feature type="compositionally biased region" description="Low complexity" evidence="1">
    <location>
        <begin position="27"/>
        <end position="49"/>
    </location>
</feature>
<dbReference type="InterPro" id="IPR012899">
    <property type="entry name" value="LTXXQ"/>
</dbReference>
<proteinExistence type="predicted"/>
<dbReference type="STRING" id="549386.SAMN02927923_04263"/>
<feature type="region of interest" description="Disordered" evidence="1">
    <location>
        <begin position="164"/>
        <end position="204"/>
    </location>
</feature>
<sequence length="204" mass="22940">MKKIATLATAAAMLAGVGTYAFAQAQPPAATPPAAQGQSQDQQRQQRPRMTQDDYNRLVDARVAGLKAGLKLTGDQERLWGPVETAIRNAANQRYTRMTQFRENREQRRSADFMQRFEQRSTMQTERAQTSATIATALRPLWDTLSEDQKRIAPRLVRQAINDGSGWHERGKRGGRDGHHGRRAEMRHHGMMGHGQQGQAPQQQ</sequence>
<feature type="compositionally biased region" description="Basic and acidic residues" evidence="1">
    <location>
        <begin position="166"/>
        <end position="188"/>
    </location>
</feature>
<dbReference type="AlphaFoldDB" id="A0A1G5LF84"/>
<reference evidence="3 4" key="1">
    <citation type="submission" date="2016-10" db="EMBL/GenBank/DDBJ databases">
        <authorList>
            <person name="de Groot N.N."/>
        </authorList>
    </citation>
    <scope>NUCLEOTIDE SEQUENCE [LARGE SCALE GENOMIC DNA]</scope>
    <source>
        <strain evidence="3 4">CGMCC 1.7666</strain>
    </source>
</reference>
<dbReference type="RefSeq" id="WP_091139207.1">
    <property type="nucleotide sequence ID" value="NZ_FMVJ01000017.1"/>
</dbReference>
<dbReference type="GO" id="GO:0042597">
    <property type="term" value="C:periplasmic space"/>
    <property type="evidence" value="ECO:0007669"/>
    <property type="project" value="InterPro"/>
</dbReference>
<gene>
    <name evidence="3" type="ORF">SAMN02927923_04263</name>
</gene>
<name>A0A1G5LF84_9HYPH</name>
<keyword evidence="2" id="KW-0732">Signal</keyword>
<protein>
    <submittedName>
        <fullName evidence="3">LTXXQ motif family protein</fullName>
    </submittedName>
</protein>
<accession>A0A1G5LF84</accession>
<evidence type="ECO:0000256" key="1">
    <source>
        <dbReference type="SAM" id="MobiDB-lite"/>
    </source>
</evidence>
<evidence type="ECO:0000313" key="4">
    <source>
        <dbReference type="Proteomes" id="UP000199569"/>
    </source>
</evidence>
<organism evidence="3 4">
    <name type="scientific">Microvirga guangxiensis</name>
    <dbReference type="NCBI Taxonomy" id="549386"/>
    <lineage>
        <taxon>Bacteria</taxon>
        <taxon>Pseudomonadati</taxon>
        <taxon>Pseudomonadota</taxon>
        <taxon>Alphaproteobacteria</taxon>
        <taxon>Hyphomicrobiales</taxon>
        <taxon>Methylobacteriaceae</taxon>
        <taxon>Microvirga</taxon>
    </lineage>
</organism>
<keyword evidence="4" id="KW-1185">Reference proteome</keyword>
<dbReference type="Proteomes" id="UP000199569">
    <property type="component" value="Unassembled WGS sequence"/>
</dbReference>
<evidence type="ECO:0000256" key="2">
    <source>
        <dbReference type="SAM" id="SignalP"/>
    </source>
</evidence>